<protein>
    <recommendedName>
        <fullName evidence="2">Co-chaperone DjlA N-terminal domain-containing protein</fullName>
    </recommendedName>
</protein>
<dbReference type="EMBL" id="CACVAW010000068">
    <property type="protein sequence ID" value="CAA6815796.1"/>
    <property type="molecule type" value="Genomic_DNA"/>
</dbReference>
<sequence length="132" mass="15320">MFLNRLNPEEKVAFLELAHHIARSDNDFSNLQKEIISGYCMEMQITDIEYNNETFDLVTTLNKIESEQSKKIILLEVMALIYSDDILHEGEKKILNTMIERFQLNNTIADVYTQWSKSILALTIQGEALLHI</sequence>
<evidence type="ECO:0008006" key="2">
    <source>
        <dbReference type="Google" id="ProtNLM"/>
    </source>
</evidence>
<dbReference type="Gene3D" id="1.10.3680.10">
    <property type="entry name" value="TerB-like"/>
    <property type="match status" value="1"/>
</dbReference>
<dbReference type="SUPFAM" id="SSF158682">
    <property type="entry name" value="TerB-like"/>
    <property type="match status" value="1"/>
</dbReference>
<organism evidence="1">
    <name type="scientific">uncultured Campylobacterales bacterium</name>
    <dbReference type="NCBI Taxonomy" id="352960"/>
    <lineage>
        <taxon>Bacteria</taxon>
        <taxon>Pseudomonadati</taxon>
        <taxon>Campylobacterota</taxon>
        <taxon>Epsilonproteobacteria</taxon>
        <taxon>Campylobacterales</taxon>
        <taxon>environmental samples</taxon>
    </lineage>
</organism>
<proteinExistence type="predicted"/>
<evidence type="ECO:0000313" key="1">
    <source>
        <dbReference type="EMBL" id="CAA6815796.1"/>
    </source>
</evidence>
<dbReference type="AlphaFoldDB" id="A0A6S6TC40"/>
<dbReference type="InterPro" id="IPR029024">
    <property type="entry name" value="TerB-like"/>
</dbReference>
<gene>
    <name evidence="1" type="ORF">HELGO_WM9453</name>
</gene>
<accession>A0A6S6TC40</accession>
<name>A0A6S6TC40_9BACT</name>
<reference evidence="1" key="1">
    <citation type="submission" date="2020-01" db="EMBL/GenBank/DDBJ databases">
        <authorList>
            <person name="Meier V. D."/>
            <person name="Meier V D."/>
        </authorList>
    </citation>
    <scope>NUCLEOTIDE SEQUENCE</scope>
    <source>
        <strain evidence="1">HLG_WM_MAG_12</strain>
    </source>
</reference>